<dbReference type="PANTHER" id="PTHR35008">
    <property type="entry name" value="BLL4482 PROTEIN-RELATED"/>
    <property type="match status" value="1"/>
</dbReference>
<dbReference type="InterPro" id="IPR009056">
    <property type="entry name" value="Cyt_c-like_dom"/>
</dbReference>
<dbReference type="Proteomes" id="UP000023435">
    <property type="component" value="Unassembled WGS sequence"/>
</dbReference>
<feature type="binding site" description="covalent" evidence="4">
    <location>
        <position position="65"/>
    </location>
    <ligand>
        <name>heme c</name>
        <dbReference type="ChEBI" id="CHEBI:61717"/>
        <label>1</label>
    </ligand>
</feature>
<dbReference type="SUPFAM" id="SSF46626">
    <property type="entry name" value="Cytochrome c"/>
    <property type="match status" value="3"/>
</dbReference>
<keyword evidence="1 4" id="KW-0349">Heme</keyword>
<feature type="binding site" description="axial binding residue" evidence="5">
    <location>
        <position position="66"/>
    </location>
    <ligand>
        <name>heme c</name>
        <dbReference type="ChEBI" id="CHEBI:61717"/>
        <label>1</label>
    </ligand>
    <ligandPart>
        <name>Fe</name>
        <dbReference type="ChEBI" id="CHEBI:18248"/>
    </ligandPart>
</feature>
<sequence length="428" mass="46109">MSRRRWKRSLLRLLFWLALIALVWLLVDWLVARWYHRGPAVQVQTTPAQIERGQYLTAAADCAACHTADDGAPFAGGVPLASPFGVIHGTNITPDAETGIGRYSADDFFHAITRGEARDGHQLYPAMPYVSYKTITREDSDAIYAYLMTRPAVKQENRKNGVGFPFNIRTGIHAWNWLFAGADARPASQGQSAAWKRGEYLAETLGHCGECHSPRGMLGQVDRDRPLAGNNALGRFAAPALTPQALAARGWDRAGLRAYLATGIGPHAVASDEMLKVVNLSSSRLRGDDLDALTIYLTGDTPPPAAAVAKPAAGDDASPARQRYYALCAGCHGRDGAGVPHVAPALLGNSGLRDADPHNLIVAILDGLPEHDLPGLERMQDMPGFGDQLDDAQVAELAQWLRGRYCGQTGAVDAKQVRALRESGGKAH</sequence>
<evidence type="ECO:0000256" key="5">
    <source>
        <dbReference type="PIRSR" id="PIRSR000018-51"/>
    </source>
</evidence>
<comment type="cofactor">
    <cofactor evidence="4">
        <name>heme c</name>
        <dbReference type="ChEBI" id="CHEBI:61717"/>
    </cofactor>
    <text evidence="4">Binds 3 heme c groups covalently per subunit.</text>
</comment>
<feature type="binding site" description="axial binding residue" evidence="5">
    <location>
        <position position="212"/>
    </location>
    <ligand>
        <name>heme c</name>
        <dbReference type="ChEBI" id="CHEBI:61717"/>
        <label>2</label>
    </ligand>
    <ligandPart>
        <name>Fe</name>
        <dbReference type="ChEBI" id="CHEBI:18248"/>
    </ligandPart>
</feature>
<evidence type="ECO:0000313" key="8">
    <source>
        <dbReference type="Proteomes" id="UP000023435"/>
    </source>
</evidence>
<dbReference type="PANTHER" id="PTHR35008:SF4">
    <property type="entry name" value="BLL4482 PROTEIN"/>
    <property type="match status" value="1"/>
</dbReference>
<dbReference type="GO" id="GO:0009055">
    <property type="term" value="F:electron transfer activity"/>
    <property type="evidence" value="ECO:0007669"/>
    <property type="project" value="InterPro"/>
</dbReference>
<feature type="binding site" description="covalent" evidence="4">
    <location>
        <position position="328"/>
    </location>
    <ligand>
        <name>heme c</name>
        <dbReference type="ChEBI" id="CHEBI:61717"/>
        <label>3</label>
    </ligand>
</feature>
<evidence type="ECO:0000256" key="4">
    <source>
        <dbReference type="PIRSR" id="PIRSR000018-50"/>
    </source>
</evidence>
<name>A0A108U828_9GAMM</name>
<feature type="binding site" description="axial binding residue" evidence="5">
    <location>
        <position position="332"/>
    </location>
    <ligand>
        <name>heme c</name>
        <dbReference type="ChEBI" id="CHEBI:61717"/>
        <label>3</label>
    </ligand>
    <ligandPart>
        <name>Fe</name>
        <dbReference type="ChEBI" id="CHEBI:18248"/>
    </ligandPart>
</feature>
<dbReference type="OrthoDB" id="9811281at2"/>
<feature type="domain" description="Cytochrome c" evidence="6">
    <location>
        <begin position="193"/>
        <end position="301"/>
    </location>
</feature>
<keyword evidence="2 5" id="KW-0479">Metal-binding</keyword>
<dbReference type="GO" id="GO:0005506">
    <property type="term" value="F:iron ion binding"/>
    <property type="evidence" value="ECO:0007669"/>
    <property type="project" value="InterPro"/>
</dbReference>
<dbReference type="GO" id="GO:0016020">
    <property type="term" value="C:membrane"/>
    <property type="evidence" value="ECO:0007669"/>
    <property type="project" value="InterPro"/>
</dbReference>
<feature type="binding site" description="covalent" evidence="4">
    <location>
        <position position="208"/>
    </location>
    <ligand>
        <name>heme c</name>
        <dbReference type="ChEBI" id="CHEBI:61717"/>
        <label>2</label>
    </ligand>
</feature>
<keyword evidence="8" id="KW-1185">Reference proteome</keyword>
<evidence type="ECO:0000256" key="2">
    <source>
        <dbReference type="ARBA" id="ARBA00022723"/>
    </source>
</evidence>
<evidence type="ECO:0000256" key="3">
    <source>
        <dbReference type="ARBA" id="ARBA00023004"/>
    </source>
</evidence>
<evidence type="ECO:0000313" key="7">
    <source>
        <dbReference type="EMBL" id="KWS04273.1"/>
    </source>
</evidence>
<evidence type="ECO:0000256" key="1">
    <source>
        <dbReference type="ARBA" id="ARBA00022617"/>
    </source>
</evidence>
<comment type="caution">
    <text evidence="7">The sequence shown here is derived from an EMBL/GenBank/DDBJ whole genome shotgun (WGS) entry which is preliminary data.</text>
</comment>
<dbReference type="Pfam" id="PF00034">
    <property type="entry name" value="Cytochrom_C"/>
    <property type="match status" value="1"/>
</dbReference>
<proteinExistence type="predicted"/>
<protein>
    <submittedName>
        <fullName evidence="7">Diheme cytochrome c-553</fullName>
    </submittedName>
</protein>
<dbReference type="PROSITE" id="PS51007">
    <property type="entry name" value="CYTC"/>
    <property type="match status" value="3"/>
</dbReference>
<dbReference type="RefSeq" id="WP_036114934.1">
    <property type="nucleotide sequence ID" value="NZ_JAJA02000001.1"/>
</dbReference>
<dbReference type="Gene3D" id="1.10.760.10">
    <property type="entry name" value="Cytochrome c-like domain"/>
    <property type="match status" value="2"/>
</dbReference>
<organism evidence="7 8">
    <name type="scientific">Lysobacter capsici AZ78</name>
    <dbReference type="NCBI Taxonomy" id="1444315"/>
    <lineage>
        <taxon>Bacteria</taxon>
        <taxon>Pseudomonadati</taxon>
        <taxon>Pseudomonadota</taxon>
        <taxon>Gammaproteobacteria</taxon>
        <taxon>Lysobacterales</taxon>
        <taxon>Lysobacteraceae</taxon>
        <taxon>Lysobacter</taxon>
    </lineage>
</organism>
<evidence type="ECO:0000259" key="6">
    <source>
        <dbReference type="PROSITE" id="PS51007"/>
    </source>
</evidence>
<dbReference type="Pfam" id="PF13442">
    <property type="entry name" value="Cytochrome_CBB3"/>
    <property type="match status" value="1"/>
</dbReference>
<keyword evidence="3 5" id="KW-0408">Iron</keyword>
<dbReference type="GO" id="GO:0016614">
    <property type="term" value="F:oxidoreductase activity, acting on CH-OH group of donors"/>
    <property type="evidence" value="ECO:0007669"/>
    <property type="project" value="InterPro"/>
</dbReference>
<gene>
    <name evidence="7" type="ORF">AZ78_1822</name>
</gene>
<feature type="binding site" description="covalent" evidence="4">
    <location>
        <position position="211"/>
    </location>
    <ligand>
        <name>heme c</name>
        <dbReference type="ChEBI" id="CHEBI:61717"/>
        <label>2</label>
    </ligand>
</feature>
<feature type="binding site" description="covalent" evidence="4">
    <location>
        <position position="62"/>
    </location>
    <ligand>
        <name>heme c</name>
        <dbReference type="ChEBI" id="CHEBI:61717"/>
        <label>1</label>
    </ligand>
</feature>
<dbReference type="InterPro" id="IPR014353">
    <property type="entry name" value="Membr-bd_ADH_cyt_c"/>
</dbReference>
<dbReference type="EMBL" id="JAJA02000001">
    <property type="protein sequence ID" value="KWS04273.1"/>
    <property type="molecule type" value="Genomic_DNA"/>
</dbReference>
<feature type="binding site" description="covalent" evidence="4">
    <location>
        <position position="331"/>
    </location>
    <ligand>
        <name>heme c</name>
        <dbReference type="ChEBI" id="CHEBI:61717"/>
        <label>3</label>
    </ligand>
</feature>
<reference evidence="7 8" key="1">
    <citation type="journal article" date="2014" name="Genome Announc.">
        <title>Draft Genome Sequence of Lysobacter capsici AZ78, a Bacterium Antagonistic to Plant-Pathogenic Oomycetes.</title>
        <authorList>
            <person name="Puopolo G."/>
            <person name="Sonego P."/>
            <person name="Engelen K."/>
            <person name="Pertot I."/>
        </authorList>
    </citation>
    <scope>NUCLEOTIDE SEQUENCE [LARGE SCALE GENOMIC DNA]</scope>
    <source>
        <strain evidence="7 8">AZ78</strain>
    </source>
</reference>
<feature type="domain" description="Cytochrome c" evidence="6">
    <location>
        <begin position="315"/>
        <end position="405"/>
    </location>
</feature>
<accession>A0A108U828</accession>
<dbReference type="GO" id="GO:0020037">
    <property type="term" value="F:heme binding"/>
    <property type="evidence" value="ECO:0007669"/>
    <property type="project" value="InterPro"/>
</dbReference>
<dbReference type="AlphaFoldDB" id="A0A108U828"/>
<dbReference type="PIRSF" id="PIRSF000018">
    <property type="entry name" value="Mb_ADH_cyt_c"/>
    <property type="match status" value="1"/>
</dbReference>
<dbReference type="InterPro" id="IPR036909">
    <property type="entry name" value="Cyt_c-like_dom_sf"/>
</dbReference>
<dbReference type="InterPro" id="IPR051459">
    <property type="entry name" value="Cytochrome_c-type_DH"/>
</dbReference>
<feature type="domain" description="Cytochrome c" evidence="6">
    <location>
        <begin position="48"/>
        <end position="151"/>
    </location>
</feature>